<organism evidence="1 2">
    <name type="scientific">Herpetosiphon geysericola</name>
    <dbReference type="NCBI Taxonomy" id="70996"/>
    <lineage>
        <taxon>Bacteria</taxon>
        <taxon>Bacillati</taxon>
        <taxon>Chloroflexota</taxon>
        <taxon>Chloroflexia</taxon>
        <taxon>Herpetosiphonales</taxon>
        <taxon>Herpetosiphonaceae</taxon>
        <taxon>Herpetosiphon</taxon>
    </lineage>
</organism>
<dbReference type="RefSeq" id="WP_054536474.1">
    <property type="nucleotide sequence ID" value="NZ_LGKP01000035.1"/>
</dbReference>
<evidence type="ECO:0000313" key="1">
    <source>
        <dbReference type="EMBL" id="KPL81213.1"/>
    </source>
</evidence>
<name>A0A0P6XXF5_9CHLR</name>
<dbReference type="OrthoDB" id="156572at2"/>
<reference evidence="1 2" key="1">
    <citation type="submission" date="2015-07" db="EMBL/GenBank/DDBJ databases">
        <title>Whole genome sequence of Herpetosiphon geysericola DSM 7119.</title>
        <authorList>
            <person name="Hemp J."/>
            <person name="Ward L.M."/>
            <person name="Pace L.A."/>
            <person name="Fischer W.W."/>
        </authorList>
    </citation>
    <scope>NUCLEOTIDE SEQUENCE [LARGE SCALE GENOMIC DNA]</scope>
    <source>
        <strain evidence="1 2">DSM 7119</strain>
    </source>
</reference>
<dbReference type="EMBL" id="LGKP01000035">
    <property type="protein sequence ID" value="KPL81213.1"/>
    <property type="molecule type" value="Genomic_DNA"/>
</dbReference>
<comment type="caution">
    <text evidence="1">The sequence shown here is derived from an EMBL/GenBank/DDBJ whole genome shotgun (WGS) entry which is preliminary data.</text>
</comment>
<sequence length="172" mass="19001">MHFPKSQALQLHSCFEELIPGRMHSSGQRFLPLIVLGFKQVRLGVVDRHNHVNQAHAGRYGKAQLVFQLSRVALQPADTQRMAIEPEVGNGLSTMPLAYGCIQELITWERRDDLGYAVSYVEAIIAVGVGSIGLRTTLTGPNVAKLPNEQLQTGDWVVLSNSRIDILGFEPD</sequence>
<evidence type="ECO:0000313" key="2">
    <source>
        <dbReference type="Proteomes" id="UP000050277"/>
    </source>
</evidence>
<dbReference type="STRING" id="70996.SE18_21230"/>
<accession>A0A0P6XXF5</accession>
<gene>
    <name evidence="1" type="ORF">SE18_21230</name>
</gene>
<dbReference type="Proteomes" id="UP000050277">
    <property type="component" value="Unassembled WGS sequence"/>
</dbReference>
<keyword evidence="2" id="KW-1185">Reference proteome</keyword>
<protein>
    <submittedName>
        <fullName evidence="1">Uncharacterized protein</fullName>
    </submittedName>
</protein>
<dbReference type="AlphaFoldDB" id="A0A0P6XXF5"/>
<proteinExistence type="predicted"/>